<dbReference type="GO" id="GO:0000156">
    <property type="term" value="F:phosphorelay response regulator activity"/>
    <property type="evidence" value="ECO:0007669"/>
    <property type="project" value="TreeGrafter"/>
</dbReference>
<evidence type="ECO:0000256" key="4">
    <source>
        <dbReference type="ARBA" id="ARBA00023012"/>
    </source>
</evidence>
<dbReference type="GO" id="GO:0003677">
    <property type="term" value="F:DNA binding"/>
    <property type="evidence" value="ECO:0007669"/>
    <property type="project" value="UniProtKB-KW"/>
</dbReference>
<keyword evidence="5 9" id="KW-0805">Transcription regulation</keyword>
<evidence type="ECO:0000256" key="9">
    <source>
        <dbReference type="PIRNR" id="PIRNR006171"/>
    </source>
</evidence>
<dbReference type="GO" id="GO:0016301">
    <property type="term" value="F:kinase activity"/>
    <property type="evidence" value="ECO:0007669"/>
    <property type="project" value="UniProtKB-KW"/>
</dbReference>
<dbReference type="SUPFAM" id="SSF46785">
    <property type="entry name" value="Winged helix' DNA-binding domain"/>
    <property type="match status" value="1"/>
</dbReference>
<gene>
    <name evidence="12" type="ORF">SY84_07940</name>
</gene>
<dbReference type="PROSITE" id="PS50110">
    <property type="entry name" value="RESPONSE_REGULATORY"/>
    <property type="match status" value="1"/>
</dbReference>
<feature type="domain" description="Response regulatory" evidence="11">
    <location>
        <begin position="11"/>
        <end position="127"/>
    </location>
</feature>
<dbReference type="PANTHER" id="PTHR45526:SF1">
    <property type="entry name" value="TRANSCRIPTIONAL REGULATORY PROTEIN DCUR-RELATED"/>
    <property type="match status" value="1"/>
</dbReference>
<dbReference type="PIRSF" id="PIRSF006171">
    <property type="entry name" value="RR_citrat_malat"/>
    <property type="match status" value="1"/>
</dbReference>
<proteinExistence type="predicted"/>
<comment type="subcellular location">
    <subcellularLocation>
        <location evidence="1 9">Cytoplasm</location>
    </subcellularLocation>
</comment>
<dbReference type="Pfam" id="PF00072">
    <property type="entry name" value="Response_reg"/>
    <property type="match status" value="1"/>
</dbReference>
<reference evidence="12 13" key="1">
    <citation type="submission" date="2015-01" db="EMBL/GenBank/DDBJ databases">
        <title>Deinococcus soli/N5/whole genome sequencing.</title>
        <authorList>
            <person name="Kim M.K."/>
            <person name="Srinivasan S."/>
            <person name="Lee J.-J."/>
        </authorList>
    </citation>
    <scope>NUCLEOTIDE SEQUENCE [LARGE SCALE GENOMIC DNA]</scope>
    <source>
        <strain evidence="12 13">N5</strain>
    </source>
</reference>
<dbReference type="InterPro" id="IPR024187">
    <property type="entry name" value="Sig_transdc_resp-reg_cit/mal"/>
</dbReference>
<dbReference type="SMART" id="SM00448">
    <property type="entry name" value="REC"/>
    <property type="match status" value="1"/>
</dbReference>
<keyword evidence="4 9" id="KW-0902">Two-component regulatory system</keyword>
<accession>A0A0F7JR22</accession>
<dbReference type="SUPFAM" id="SSF52172">
    <property type="entry name" value="CheY-like"/>
    <property type="match status" value="1"/>
</dbReference>
<dbReference type="Gene3D" id="1.10.10.10">
    <property type="entry name" value="Winged helix-like DNA-binding domain superfamily/Winged helix DNA-binding domain"/>
    <property type="match status" value="1"/>
</dbReference>
<protein>
    <recommendedName>
        <fullName evidence="9">Transcriptional regulatory protein</fullName>
    </recommendedName>
</protein>
<dbReference type="InterPro" id="IPR051271">
    <property type="entry name" value="2C-system_Tx_regulators"/>
</dbReference>
<dbReference type="Proteomes" id="UP000034024">
    <property type="component" value="Chromosome"/>
</dbReference>
<organism evidence="12 13">
    <name type="scientific">Deinococcus soli</name>
    <name type="common">ex Cha et al. 2016</name>
    <dbReference type="NCBI Taxonomy" id="1309411"/>
    <lineage>
        <taxon>Bacteria</taxon>
        <taxon>Thermotogati</taxon>
        <taxon>Deinococcota</taxon>
        <taxon>Deinococci</taxon>
        <taxon>Deinococcales</taxon>
        <taxon>Deinococcaceae</taxon>
        <taxon>Deinococcus</taxon>
    </lineage>
</organism>
<dbReference type="GO" id="GO:0005737">
    <property type="term" value="C:cytoplasm"/>
    <property type="evidence" value="ECO:0007669"/>
    <property type="project" value="UniProtKB-SubCell"/>
</dbReference>
<keyword evidence="6 9" id="KW-0238">DNA-binding</keyword>
<dbReference type="PATRIC" id="fig|1309411.5.peg.1619"/>
<dbReference type="InterPro" id="IPR036390">
    <property type="entry name" value="WH_DNA-bd_sf"/>
</dbReference>
<name>A0A0F7JR22_9DEIO</name>
<dbReference type="InterPro" id="IPR011006">
    <property type="entry name" value="CheY-like_superfamily"/>
</dbReference>
<dbReference type="Gene3D" id="3.40.50.2300">
    <property type="match status" value="1"/>
</dbReference>
<evidence type="ECO:0000256" key="6">
    <source>
        <dbReference type="ARBA" id="ARBA00023125"/>
    </source>
</evidence>
<dbReference type="EMBL" id="CP011389">
    <property type="protein sequence ID" value="AKH17005.1"/>
    <property type="molecule type" value="Genomic_DNA"/>
</dbReference>
<evidence type="ECO:0000313" key="13">
    <source>
        <dbReference type="Proteomes" id="UP000034024"/>
    </source>
</evidence>
<evidence type="ECO:0000256" key="1">
    <source>
        <dbReference type="ARBA" id="ARBA00004496"/>
    </source>
</evidence>
<evidence type="ECO:0000256" key="3">
    <source>
        <dbReference type="ARBA" id="ARBA00022553"/>
    </source>
</evidence>
<keyword evidence="12" id="KW-0418">Kinase</keyword>
<dbReference type="PANTHER" id="PTHR45526">
    <property type="entry name" value="TRANSCRIPTIONAL REGULATORY PROTEIN DPIA"/>
    <property type="match status" value="1"/>
</dbReference>
<dbReference type="InterPro" id="IPR036388">
    <property type="entry name" value="WH-like_DNA-bd_sf"/>
</dbReference>
<dbReference type="OrthoDB" id="9759232at2"/>
<keyword evidence="7 9" id="KW-0010">Activator</keyword>
<keyword evidence="8 9" id="KW-0804">Transcription</keyword>
<feature type="modified residue" description="4-aspartylphosphate" evidence="10">
    <location>
        <position position="62"/>
    </location>
</feature>
<evidence type="ECO:0000256" key="7">
    <source>
        <dbReference type="ARBA" id="ARBA00023159"/>
    </source>
</evidence>
<evidence type="ECO:0000256" key="8">
    <source>
        <dbReference type="ARBA" id="ARBA00023163"/>
    </source>
</evidence>
<sequence>MSGVPSPLPLRVLIVEDDPQIAALHWRLLERAGGFTVLGQAESLRVARAMLRTLHPDLLLLDVHLPDGRGLDLLREARMSGARVDAILVTAASDAPSVQDALLHGAADYLVKPVTPGRFTLALDRARERAALWVQGDVRQGHLDALFAPPAAPDAAGLDGETLRRVRSALRDLGEASAAELGTRVGLSRVTAWRYLEHLVETGEASVGTDARTGGRPAKRYRRV</sequence>
<dbReference type="GO" id="GO:0003700">
    <property type="term" value="F:DNA-binding transcription factor activity"/>
    <property type="evidence" value="ECO:0007669"/>
    <property type="project" value="InterPro"/>
</dbReference>
<dbReference type="InterPro" id="IPR001789">
    <property type="entry name" value="Sig_transdc_resp-reg_receiver"/>
</dbReference>
<keyword evidence="3 10" id="KW-0597">Phosphoprotein</keyword>
<dbReference type="AlphaFoldDB" id="A0A0F7JR22"/>
<dbReference type="KEGG" id="dch:SY84_07940"/>
<keyword evidence="2 9" id="KW-0963">Cytoplasm</keyword>
<evidence type="ECO:0000256" key="2">
    <source>
        <dbReference type="ARBA" id="ARBA00022490"/>
    </source>
</evidence>
<evidence type="ECO:0000313" key="12">
    <source>
        <dbReference type="EMBL" id="AKH17005.1"/>
    </source>
</evidence>
<keyword evidence="12" id="KW-0808">Transferase</keyword>
<keyword evidence="13" id="KW-1185">Reference proteome</keyword>
<evidence type="ECO:0000256" key="5">
    <source>
        <dbReference type="ARBA" id="ARBA00023015"/>
    </source>
</evidence>
<evidence type="ECO:0000259" key="11">
    <source>
        <dbReference type="PROSITE" id="PS50110"/>
    </source>
</evidence>
<evidence type="ECO:0000256" key="10">
    <source>
        <dbReference type="PROSITE-ProRule" id="PRU00169"/>
    </source>
</evidence>